<dbReference type="GO" id="GO:0050152">
    <property type="term" value="F:omega-amidase activity"/>
    <property type="evidence" value="ECO:0007669"/>
    <property type="project" value="TreeGrafter"/>
</dbReference>
<accession>A0A7J6URW2</accession>
<dbReference type="GO" id="GO:0006107">
    <property type="term" value="P:oxaloacetate metabolic process"/>
    <property type="evidence" value="ECO:0007669"/>
    <property type="project" value="TreeGrafter"/>
</dbReference>
<protein>
    <submittedName>
        <fullName evidence="2">Nitrilase/cyanide hydratase and apolipoprotein N-acyltransferase family protein</fullName>
    </submittedName>
</protein>
<comment type="caution">
    <text evidence="2">The sequence shown here is derived from an EMBL/GenBank/DDBJ whole genome shotgun (WGS) entry which is preliminary data.</text>
</comment>
<dbReference type="AlphaFoldDB" id="A0A7J6URW2"/>
<dbReference type="OrthoDB" id="10250282at2759"/>
<keyword evidence="2" id="KW-0449">Lipoprotein</keyword>
<proteinExistence type="predicted"/>
<dbReference type="SUPFAM" id="SSF56317">
    <property type="entry name" value="Carbon-nitrogen hydrolase"/>
    <property type="match status" value="1"/>
</dbReference>
<dbReference type="PANTHER" id="PTHR23088:SF30">
    <property type="entry name" value="OMEGA-AMIDASE NIT2"/>
    <property type="match status" value="1"/>
</dbReference>
<dbReference type="GO" id="GO:0006541">
    <property type="term" value="P:glutamine metabolic process"/>
    <property type="evidence" value="ECO:0007669"/>
    <property type="project" value="TreeGrafter"/>
</dbReference>
<gene>
    <name evidence="2" type="ORF">FRX31_035428</name>
</gene>
<keyword evidence="2" id="KW-0808">Transferase</keyword>
<sequence>QTCSPARDPRGGYVAWGHSTLVGPFGQVLATTEHEETTIIAEIDYSQIDLRRTNLPLGKQKRGDLYQLVDIQRLKSQST</sequence>
<dbReference type="GO" id="GO:0016746">
    <property type="term" value="F:acyltransferase activity"/>
    <property type="evidence" value="ECO:0007669"/>
    <property type="project" value="UniProtKB-KW"/>
</dbReference>
<dbReference type="EMBL" id="JABWDY010044655">
    <property type="protein sequence ID" value="KAF5174985.1"/>
    <property type="molecule type" value="Genomic_DNA"/>
</dbReference>
<dbReference type="GO" id="GO:0006528">
    <property type="term" value="P:asparagine metabolic process"/>
    <property type="evidence" value="ECO:0007669"/>
    <property type="project" value="TreeGrafter"/>
</dbReference>
<dbReference type="InterPro" id="IPR036526">
    <property type="entry name" value="C-N_Hydrolase_sf"/>
</dbReference>
<name>A0A7J6URW2_THATH</name>
<dbReference type="InterPro" id="IPR003010">
    <property type="entry name" value="C-N_Hydrolase"/>
</dbReference>
<evidence type="ECO:0000259" key="1">
    <source>
        <dbReference type="Pfam" id="PF00795"/>
    </source>
</evidence>
<evidence type="ECO:0000313" key="2">
    <source>
        <dbReference type="EMBL" id="KAF5174985.1"/>
    </source>
</evidence>
<feature type="non-terminal residue" evidence="2">
    <location>
        <position position="1"/>
    </location>
</feature>
<dbReference type="PANTHER" id="PTHR23088">
    <property type="entry name" value="NITRILASE-RELATED"/>
    <property type="match status" value="1"/>
</dbReference>
<evidence type="ECO:0000313" key="3">
    <source>
        <dbReference type="Proteomes" id="UP000554482"/>
    </source>
</evidence>
<dbReference type="Proteomes" id="UP000554482">
    <property type="component" value="Unassembled WGS sequence"/>
</dbReference>
<feature type="domain" description="CN hydrolase" evidence="1">
    <location>
        <begin position="11"/>
        <end position="49"/>
    </location>
</feature>
<organism evidence="2 3">
    <name type="scientific">Thalictrum thalictroides</name>
    <name type="common">Rue-anemone</name>
    <name type="synonym">Anemone thalictroides</name>
    <dbReference type="NCBI Taxonomy" id="46969"/>
    <lineage>
        <taxon>Eukaryota</taxon>
        <taxon>Viridiplantae</taxon>
        <taxon>Streptophyta</taxon>
        <taxon>Embryophyta</taxon>
        <taxon>Tracheophyta</taxon>
        <taxon>Spermatophyta</taxon>
        <taxon>Magnoliopsida</taxon>
        <taxon>Ranunculales</taxon>
        <taxon>Ranunculaceae</taxon>
        <taxon>Thalictroideae</taxon>
        <taxon>Thalictrum</taxon>
    </lineage>
</organism>
<dbReference type="Pfam" id="PF00795">
    <property type="entry name" value="CN_hydrolase"/>
    <property type="match status" value="1"/>
</dbReference>
<reference evidence="2 3" key="1">
    <citation type="submission" date="2020-06" db="EMBL/GenBank/DDBJ databases">
        <title>Transcriptomic and genomic resources for Thalictrum thalictroides and T. hernandezii: Facilitating candidate gene discovery in an emerging model plant lineage.</title>
        <authorList>
            <person name="Arias T."/>
            <person name="Riano-Pachon D.M."/>
            <person name="Di Stilio V.S."/>
        </authorList>
    </citation>
    <scope>NUCLEOTIDE SEQUENCE [LARGE SCALE GENOMIC DNA]</scope>
    <source>
        <strain evidence="3">cv. WT478/WT964</strain>
        <tissue evidence="2">Leaves</tissue>
    </source>
</reference>
<keyword evidence="3" id="KW-1185">Reference proteome</keyword>
<dbReference type="Gene3D" id="3.60.110.10">
    <property type="entry name" value="Carbon-nitrogen hydrolase"/>
    <property type="match status" value="1"/>
</dbReference>
<keyword evidence="2" id="KW-0012">Acyltransferase</keyword>
<dbReference type="GO" id="GO:0005739">
    <property type="term" value="C:mitochondrion"/>
    <property type="evidence" value="ECO:0007669"/>
    <property type="project" value="TreeGrafter"/>
</dbReference>